<keyword evidence="2" id="KW-1185">Reference proteome</keyword>
<dbReference type="Proteomes" id="UP000184396">
    <property type="component" value="Unassembled WGS sequence"/>
</dbReference>
<dbReference type="InterPro" id="IPR051038">
    <property type="entry name" value="RMT2/GAMT_Mtase"/>
</dbReference>
<gene>
    <name evidence="1" type="ORF">SAMN05216261_0895</name>
</gene>
<reference evidence="1 2" key="1">
    <citation type="submission" date="2016-11" db="EMBL/GenBank/DDBJ databases">
        <authorList>
            <person name="Jaros S."/>
            <person name="Januszkiewicz K."/>
            <person name="Wedrychowicz H."/>
        </authorList>
    </citation>
    <scope>NUCLEOTIDE SEQUENCE [LARGE SCALE GENOMIC DNA]</scope>
    <source>
        <strain evidence="1 2">CGMCC 1.12213</strain>
    </source>
</reference>
<dbReference type="InterPro" id="IPR029063">
    <property type="entry name" value="SAM-dependent_MTases_sf"/>
</dbReference>
<dbReference type="eggNOG" id="COG2890">
    <property type="taxonomic scope" value="Bacteria"/>
</dbReference>
<dbReference type="EMBL" id="FQYK01000002">
    <property type="protein sequence ID" value="SHI51972.1"/>
    <property type="molecule type" value="Genomic_DNA"/>
</dbReference>
<dbReference type="PANTHER" id="PTHR32379">
    <property type="entry name" value="GUANIDINOACETATE N-METHYLTRANSFERASE"/>
    <property type="match status" value="1"/>
</dbReference>
<evidence type="ECO:0000313" key="2">
    <source>
        <dbReference type="Proteomes" id="UP000184396"/>
    </source>
</evidence>
<dbReference type="STRING" id="1178825.SAMN05216261_0895"/>
<dbReference type="CDD" id="cd02440">
    <property type="entry name" value="AdoMet_MTases"/>
    <property type="match status" value="1"/>
</dbReference>
<dbReference type="AlphaFoldDB" id="A0A1M6BT71"/>
<sequence>MRKIKRSKAFEVVLTINDEQFIRPPKDAQRNAIVNRALKEFVGSLNILDAQAKHFVPGATSHSFKEDRSQKVLEEQEIMEDWQIPLMKEMAKTIAEDGGDILEIGFGRGVSANMIMQYPIDSYTTIECNDDVVKTYFETFKNEHSDKNIKLVHGLWQDTIDSLTEFDGILFHTYPLNDDEYMQYVNGSITFAEHFFEHATKHLKLGGSFTYFSNEIDSLSREHQQLLLRHFSSFSAKVIPLEMPNDVKDTWWANSILVIKAIK</sequence>
<accession>A0A1M6BT71</accession>
<dbReference type="GO" id="GO:0006601">
    <property type="term" value="P:creatine biosynthetic process"/>
    <property type="evidence" value="ECO:0007669"/>
    <property type="project" value="TreeGrafter"/>
</dbReference>
<keyword evidence="1" id="KW-0489">Methyltransferase</keyword>
<dbReference type="GO" id="GO:0032259">
    <property type="term" value="P:methylation"/>
    <property type="evidence" value="ECO:0007669"/>
    <property type="project" value="UniProtKB-KW"/>
</dbReference>
<dbReference type="GO" id="GO:0030731">
    <property type="term" value="F:guanidinoacetate N-methyltransferase activity"/>
    <property type="evidence" value="ECO:0007669"/>
    <property type="project" value="TreeGrafter"/>
</dbReference>
<dbReference type="GO" id="GO:0005737">
    <property type="term" value="C:cytoplasm"/>
    <property type="evidence" value="ECO:0007669"/>
    <property type="project" value="TreeGrafter"/>
</dbReference>
<evidence type="ECO:0000313" key="1">
    <source>
        <dbReference type="EMBL" id="SHI51972.1"/>
    </source>
</evidence>
<proteinExistence type="predicted"/>
<dbReference type="SUPFAM" id="SSF53335">
    <property type="entry name" value="S-adenosyl-L-methionine-dependent methyltransferases"/>
    <property type="match status" value="1"/>
</dbReference>
<protein>
    <submittedName>
        <fullName evidence="1">Guanidinoacetate N-methyltransferase</fullName>
    </submittedName>
</protein>
<dbReference type="RefSeq" id="WP_019387514.1">
    <property type="nucleotide sequence ID" value="NZ_ALIH01000006.1"/>
</dbReference>
<organism evidence="1 2">
    <name type="scientific">Algibacter luteus</name>
    <dbReference type="NCBI Taxonomy" id="1178825"/>
    <lineage>
        <taxon>Bacteria</taxon>
        <taxon>Pseudomonadati</taxon>
        <taxon>Bacteroidota</taxon>
        <taxon>Flavobacteriia</taxon>
        <taxon>Flavobacteriales</taxon>
        <taxon>Flavobacteriaceae</taxon>
        <taxon>Algibacter</taxon>
    </lineage>
</organism>
<name>A0A1M6BT71_9FLAO</name>
<dbReference type="PANTHER" id="PTHR32379:SF1">
    <property type="entry name" value="GUANIDINOACETATE N-METHYLTRANSFERASE"/>
    <property type="match status" value="1"/>
</dbReference>
<keyword evidence="1" id="KW-0808">Transferase</keyword>
<dbReference type="Gene3D" id="3.40.50.150">
    <property type="entry name" value="Vaccinia Virus protein VP39"/>
    <property type="match status" value="1"/>
</dbReference>
<dbReference type="OrthoDB" id="1423472at2"/>